<keyword evidence="2" id="KW-0489">Methyltransferase</keyword>
<organism evidence="2 3">
    <name type="scientific">Kribbella shirazensis</name>
    <dbReference type="NCBI Taxonomy" id="1105143"/>
    <lineage>
        <taxon>Bacteria</taxon>
        <taxon>Bacillati</taxon>
        <taxon>Actinomycetota</taxon>
        <taxon>Actinomycetes</taxon>
        <taxon>Propionibacteriales</taxon>
        <taxon>Kribbellaceae</taxon>
        <taxon>Kribbella</taxon>
    </lineage>
</organism>
<dbReference type="AlphaFoldDB" id="A0A7X6A0B0"/>
<keyword evidence="1" id="KW-1133">Transmembrane helix</keyword>
<keyword evidence="2" id="KW-0808">Transferase</keyword>
<feature type="transmembrane region" description="Helical" evidence="1">
    <location>
        <begin position="6"/>
        <end position="32"/>
    </location>
</feature>
<dbReference type="Proteomes" id="UP000555407">
    <property type="component" value="Unassembled WGS sequence"/>
</dbReference>
<name>A0A7X6A0B0_9ACTN</name>
<dbReference type="EMBL" id="JAASRO010000001">
    <property type="protein sequence ID" value="NIK55984.1"/>
    <property type="molecule type" value="Genomic_DNA"/>
</dbReference>
<dbReference type="GO" id="GO:0032259">
    <property type="term" value="P:methylation"/>
    <property type="evidence" value="ECO:0007669"/>
    <property type="project" value="UniProtKB-KW"/>
</dbReference>
<accession>A0A7X6A0B0</accession>
<dbReference type="Gene3D" id="1.20.120.1630">
    <property type="match status" value="1"/>
</dbReference>
<evidence type="ECO:0000313" key="2">
    <source>
        <dbReference type="EMBL" id="NIK55984.1"/>
    </source>
</evidence>
<protein>
    <submittedName>
        <fullName evidence="2">Protein-S-isoprenylcysteine O-methyltransferase Ste14</fullName>
    </submittedName>
</protein>
<comment type="caution">
    <text evidence="2">The sequence shown here is derived from an EMBL/GenBank/DDBJ whole genome shotgun (WGS) entry which is preliminary data.</text>
</comment>
<reference evidence="2 3" key="1">
    <citation type="submission" date="2020-03" db="EMBL/GenBank/DDBJ databases">
        <title>Sequencing the genomes of 1000 actinobacteria strains.</title>
        <authorList>
            <person name="Klenk H.-P."/>
        </authorList>
    </citation>
    <scope>NUCLEOTIDE SEQUENCE [LARGE SCALE GENOMIC DNA]</scope>
    <source>
        <strain evidence="2 3">DSM 45490</strain>
    </source>
</reference>
<dbReference type="GO" id="GO:0008168">
    <property type="term" value="F:methyltransferase activity"/>
    <property type="evidence" value="ECO:0007669"/>
    <property type="project" value="UniProtKB-KW"/>
</dbReference>
<keyword evidence="3" id="KW-1185">Reference proteome</keyword>
<proteinExistence type="predicted"/>
<keyword evidence="1" id="KW-0812">Transmembrane</keyword>
<gene>
    <name evidence="2" type="ORF">BJY22_001701</name>
</gene>
<evidence type="ECO:0000313" key="3">
    <source>
        <dbReference type="Proteomes" id="UP000555407"/>
    </source>
</evidence>
<sequence length="65" mass="7320">MYVGWVLVQLGIGLTTGSGWVLATLPAVGAGLHRDVVREERRLTRLFGDEYQRYSEKVGRYLPGR</sequence>
<keyword evidence="1" id="KW-0472">Membrane</keyword>
<evidence type="ECO:0000256" key="1">
    <source>
        <dbReference type="SAM" id="Phobius"/>
    </source>
</evidence>